<feature type="domain" description="Integrase core" evidence="1">
    <location>
        <begin position="143"/>
        <end position="321"/>
    </location>
</feature>
<evidence type="ECO:0000259" key="1">
    <source>
        <dbReference type="Pfam" id="PF24764"/>
    </source>
</evidence>
<sequence length="412" mass="47585">MSKIKRNSSNRNSHCHTMDRDSMIELYFRLGMKYKDILKSLALEGFIISERHLHRLLRARSLHRRRYDLDAGIDFIVDQLQGSGKDHGYRWMYTKCIQHGIRIRKEDVRILLSLLDPVIIYSLWLDPVASQLRRTRRLSRRQYFAQGPNFVWHIDSYDKLKPYGICLNGCIDGFSRKVMWLRAARTNSDPKVIGGYFVETLERCGGCPRLVRTDMGTENVVVRDIQRYLRRDDVDDRAAERSYVTGASTANQRIESWWGVMRKQGIEPWITAVGELKDEGFFSGDFVDKALSQFCFMSIIQELLNDIQGVWNAHRIRPSKNPNVPSGIPDVMYMAPHLWGAENCLVPLTEDLTACKHSCTFLSSVPCDVDLFDLCTIIMEESSLEFPSTMSDAVDLYIQLRDTVRPQLFGPI</sequence>
<dbReference type="PANTHER" id="PTHR46791">
    <property type="entry name" value="EXPRESSED PROTEIN"/>
    <property type="match status" value="1"/>
</dbReference>
<proteinExistence type="predicted"/>
<evidence type="ECO:0000313" key="2">
    <source>
        <dbReference type="EMBL" id="KAL2082761.1"/>
    </source>
</evidence>
<gene>
    <name evidence="2" type="ORF">ACEWY4_022579</name>
</gene>
<protein>
    <recommendedName>
        <fullName evidence="1">Integrase core domain-containing protein</fullName>
    </recommendedName>
</protein>
<dbReference type="EMBL" id="JBHFQA010000019">
    <property type="protein sequence ID" value="KAL2082761.1"/>
    <property type="molecule type" value="Genomic_DNA"/>
</dbReference>
<dbReference type="Pfam" id="PF24764">
    <property type="entry name" value="rva_4"/>
    <property type="match status" value="1"/>
</dbReference>
<dbReference type="InterPro" id="IPR058913">
    <property type="entry name" value="Integrase_dom_put"/>
</dbReference>
<accession>A0ABD1J9N8</accession>
<comment type="caution">
    <text evidence="2">The sequence shown here is derived from an EMBL/GenBank/DDBJ whole genome shotgun (WGS) entry which is preliminary data.</text>
</comment>
<keyword evidence="3" id="KW-1185">Reference proteome</keyword>
<reference evidence="2 3" key="1">
    <citation type="submission" date="2024-09" db="EMBL/GenBank/DDBJ databases">
        <title>A chromosome-level genome assembly of Gray's grenadier anchovy, Coilia grayii.</title>
        <authorList>
            <person name="Fu Z."/>
        </authorList>
    </citation>
    <scope>NUCLEOTIDE SEQUENCE [LARGE SCALE GENOMIC DNA]</scope>
    <source>
        <strain evidence="2">G4</strain>
        <tissue evidence="2">Muscle</tissue>
    </source>
</reference>
<dbReference type="Proteomes" id="UP001591681">
    <property type="component" value="Unassembled WGS sequence"/>
</dbReference>
<organism evidence="2 3">
    <name type="scientific">Coilia grayii</name>
    <name type="common">Gray's grenadier anchovy</name>
    <dbReference type="NCBI Taxonomy" id="363190"/>
    <lineage>
        <taxon>Eukaryota</taxon>
        <taxon>Metazoa</taxon>
        <taxon>Chordata</taxon>
        <taxon>Craniata</taxon>
        <taxon>Vertebrata</taxon>
        <taxon>Euteleostomi</taxon>
        <taxon>Actinopterygii</taxon>
        <taxon>Neopterygii</taxon>
        <taxon>Teleostei</taxon>
        <taxon>Clupei</taxon>
        <taxon>Clupeiformes</taxon>
        <taxon>Clupeoidei</taxon>
        <taxon>Engraulidae</taxon>
        <taxon>Coilinae</taxon>
        <taxon>Coilia</taxon>
    </lineage>
</organism>
<dbReference type="AlphaFoldDB" id="A0ABD1J9N8"/>
<evidence type="ECO:0000313" key="3">
    <source>
        <dbReference type="Proteomes" id="UP001591681"/>
    </source>
</evidence>
<name>A0ABD1J9N8_9TELE</name>
<dbReference type="PANTHER" id="PTHR46791:SF13">
    <property type="entry name" value="CLR5 DOMAIN-CONTAINING PROTEIN"/>
    <property type="match status" value="1"/>
</dbReference>